<accession>A0A0F9UGY3</accession>
<name>A0A0F9UGY3_9ZZZZ</name>
<keyword evidence="1" id="KW-1133">Transmembrane helix</keyword>
<evidence type="ECO:0000256" key="1">
    <source>
        <dbReference type="SAM" id="Phobius"/>
    </source>
</evidence>
<feature type="transmembrane region" description="Helical" evidence="1">
    <location>
        <begin position="6"/>
        <end position="26"/>
    </location>
</feature>
<proteinExistence type="predicted"/>
<comment type="caution">
    <text evidence="2">The sequence shown here is derived from an EMBL/GenBank/DDBJ whole genome shotgun (WGS) entry which is preliminary data.</text>
</comment>
<protein>
    <submittedName>
        <fullName evidence="2">Uncharacterized protein</fullName>
    </submittedName>
</protein>
<reference evidence="2" key="1">
    <citation type="journal article" date="2015" name="Nature">
        <title>Complex archaea that bridge the gap between prokaryotes and eukaryotes.</title>
        <authorList>
            <person name="Spang A."/>
            <person name="Saw J.H."/>
            <person name="Jorgensen S.L."/>
            <person name="Zaremba-Niedzwiedzka K."/>
            <person name="Martijn J."/>
            <person name="Lind A.E."/>
            <person name="van Eijk R."/>
            <person name="Schleper C."/>
            <person name="Guy L."/>
            <person name="Ettema T.J."/>
        </authorList>
    </citation>
    <scope>NUCLEOTIDE SEQUENCE</scope>
</reference>
<gene>
    <name evidence="2" type="ORF">LCGC14_0209710</name>
</gene>
<evidence type="ECO:0000313" key="2">
    <source>
        <dbReference type="EMBL" id="KKN92480.1"/>
    </source>
</evidence>
<keyword evidence="1" id="KW-0812">Transmembrane</keyword>
<sequence length="42" mass="4762">MDWFCFSLGVFVGAAAILWACIEVAIRKLKSLKRLMDKTEVT</sequence>
<dbReference type="AlphaFoldDB" id="A0A0F9UGY3"/>
<organism evidence="2">
    <name type="scientific">marine sediment metagenome</name>
    <dbReference type="NCBI Taxonomy" id="412755"/>
    <lineage>
        <taxon>unclassified sequences</taxon>
        <taxon>metagenomes</taxon>
        <taxon>ecological metagenomes</taxon>
    </lineage>
</organism>
<dbReference type="EMBL" id="LAZR01000095">
    <property type="protein sequence ID" value="KKN92480.1"/>
    <property type="molecule type" value="Genomic_DNA"/>
</dbReference>
<keyword evidence="1" id="KW-0472">Membrane</keyword>